<gene>
    <name evidence="2" type="ORF">GCM10022224_026580</name>
</gene>
<evidence type="ECO:0000313" key="2">
    <source>
        <dbReference type="EMBL" id="GAA3661735.1"/>
    </source>
</evidence>
<accession>A0ABP7BII4</accession>
<evidence type="ECO:0000313" key="3">
    <source>
        <dbReference type="Proteomes" id="UP001500902"/>
    </source>
</evidence>
<keyword evidence="3" id="KW-1185">Reference proteome</keyword>
<keyword evidence="1" id="KW-0812">Transmembrane</keyword>
<keyword evidence="1" id="KW-1133">Transmembrane helix</keyword>
<keyword evidence="1" id="KW-0472">Membrane</keyword>
<dbReference type="Proteomes" id="UP001500902">
    <property type="component" value="Unassembled WGS sequence"/>
</dbReference>
<dbReference type="EMBL" id="BAAAZP010000049">
    <property type="protein sequence ID" value="GAA3661735.1"/>
    <property type="molecule type" value="Genomic_DNA"/>
</dbReference>
<protein>
    <submittedName>
        <fullName evidence="2">Uncharacterized protein</fullName>
    </submittedName>
</protein>
<comment type="caution">
    <text evidence="2">The sequence shown here is derived from an EMBL/GenBank/DDBJ whole genome shotgun (WGS) entry which is preliminary data.</text>
</comment>
<organism evidence="2 3">
    <name type="scientific">Nonomuraea antimicrobica</name>
    <dbReference type="NCBI Taxonomy" id="561173"/>
    <lineage>
        <taxon>Bacteria</taxon>
        <taxon>Bacillati</taxon>
        <taxon>Actinomycetota</taxon>
        <taxon>Actinomycetes</taxon>
        <taxon>Streptosporangiales</taxon>
        <taxon>Streptosporangiaceae</taxon>
        <taxon>Nonomuraea</taxon>
    </lineage>
</organism>
<feature type="transmembrane region" description="Helical" evidence="1">
    <location>
        <begin position="23"/>
        <end position="42"/>
    </location>
</feature>
<sequence length="51" mass="5810">MDHTVRALIRYDKANAGRLSAALTYYAFFATFALALLGFAILGRTWTTRRR</sequence>
<proteinExistence type="predicted"/>
<name>A0ABP7BII4_9ACTN</name>
<evidence type="ECO:0000256" key="1">
    <source>
        <dbReference type="SAM" id="Phobius"/>
    </source>
</evidence>
<reference evidence="3" key="1">
    <citation type="journal article" date="2019" name="Int. J. Syst. Evol. Microbiol.">
        <title>The Global Catalogue of Microorganisms (GCM) 10K type strain sequencing project: providing services to taxonomists for standard genome sequencing and annotation.</title>
        <authorList>
            <consortium name="The Broad Institute Genomics Platform"/>
            <consortium name="The Broad Institute Genome Sequencing Center for Infectious Disease"/>
            <person name="Wu L."/>
            <person name="Ma J."/>
        </authorList>
    </citation>
    <scope>NUCLEOTIDE SEQUENCE [LARGE SCALE GENOMIC DNA]</scope>
    <source>
        <strain evidence="3">JCM 16904</strain>
    </source>
</reference>
<dbReference type="RefSeq" id="WP_344876612.1">
    <property type="nucleotide sequence ID" value="NZ_BAAAZP010000049.1"/>
</dbReference>